<keyword evidence="3" id="KW-0813">Transport</keyword>
<reference evidence="10 11" key="1">
    <citation type="journal article" date="2018" name="Int. J. Syst. Evol. Microbiol.">
        <title>Epidermidibacterium keratini gen. nov., sp. nov., a member of the family Sporichthyaceae, isolated from keratin epidermis.</title>
        <authorList>
            <person name="Lee D.G."/>
            <person name="Trujillo M.E."/>
            <person name="Kang S."/>
            <person name="Nam J.J."/>
            <person name="Kim Y.J."/>
        </authorList>
    </citation>
    <scope>NUCLEOTIDE SEQUENCE [LARGE SCALE GENOMIC DNA]</scope>
    <source>
        <strain evidence="10 11">EPI-7</strain>
    </source>
</reference>
<evidence type="ECO:0000313" key="11">
    <source>
        <dbReference type="Proteomes" id="UP000463857"/>
    </source>
</evidence>
<evidence type="ECO:0000256" key="6">
    <source>
        <dbReference type="ARBA" id="ARBA00022989"/>
    </source>
</evidence>
<dbReference type="RefSeq" id="WP_159546236.1">
    <property type="nucleotide sequence ID" value="NZ_CP047156.1"/>
</dbReference>
<dbReference type="PANTHER" id="PTHR23501">
    <property type="entry name" value="MAJOR FACILITATOR SUPERFAMILY"/>
    <property type="match status" value="1"/>
</dbReference>
<keyword evidence="4" id="KW-1003">Cell membrane</keyword>
<dbReference type="KEGG" id="eke:EK0264_12895"/>
<dbReference type="AlphaFoldDB" id="A0A7L4YQN3"/>
<evidence type="ECO:0000259" key="9">
    <source>
        <dbReference type="PROSITE" id="PS50850"/>
    </source>
</evidence>
<dbReference type="GO" id="GO:0005886">
    <property type="term" value="C:plasma membrane"/>
    <property type="evidence" value="ECO:0007669"/>
    <property type="project" value="UniProtKB-SubCell"/>
</dbReference>
<dbReference type="PRINTS" id="PR01036">
    <property type="entry name" value="TCRTETB"/>
</dbReference>
<dbReference type="OrthoDB" id="7375466at2"/>
<evidence type="ECO:0000256" key="7">
    <source>
        <dbReference type="ARBA" id="ARBA00023136"/>
    </source>
</evidence>
<feature type="transmembrane region" description="Helical" evidence="8">
    <location>
        <begin position="525"/>
        <end position="543"/>
    </location>
</feature>
<accession>A0A7L4YQN3</accession>
<feature type="transmembrane region" description="Helical" evidence="8">
    <location>
        <begin position="277"/>
        <end position="296"/>
    </location>
</feature>
<dbReference type="GO" id="GO:0022857">
    <property type="term" value="F:transmembrane transporter activity"/>
    <property type="evidence" value="ECO:0007669"/>
    <property type="project" value="InterPro"/>
</dbReference>
<dbReference type="SUPFAM" id="SSF103473">
    <property type="entry name" value="MFS general substrate transporter"/>
    <property type="match status" value="1"/>
</dbReference>
<evidence type="ECO:0000313" key="10">
    <source>
        <dbReference type="EMBL" id="QHC01099.1"/>
    </source>
</evidence>
<comment type="similarity">
    <text evidence="2">Belongs to the major facilitator superfamily. TCR/Tet family.</text>
</comment>
<feature type="transmembrane region" description="Helical" evidence="8">
    <location>
        <begin position="178"/>
        <end position="197"/>
    </location>
</feature>
<evidence type="ECO:0000256" key="1">
    <source>
        <dbReference type="ARBA" id="ARBA00004651"/>
    </source>
</evidence>
<feature type="transmembrane region" description="Helical" evidence="8">
    <location>
        <begin position="339"/>
        <end position="357"/>
    </location>
</feature>
<keyword evidence="6 8" id="KW-1133">Transmembrane helix</keyword>
<dbReference type="PANTHER" id="PTHR23501:SF197">
    <property type="entry name" value="COMD"/>
    <property type="match status" value="1"/>
</dbReference>
<organism evidence="10 11">
    <name type="scientific">Epidermidibacterium keratini</name>
    <dbReference type="NCBI Taxonomy" id="1891644"/>
    <lineage>
        <taxon>Bacteria</taxon>
        <taxon>Bacillati</taxon>
        <taxon>Actinomycetota</taxon>
        <taxon>Actinomycetes</taxon>
        <taxon>Sporichthyales</taxon>
        <taxon>Sporichthyaceae</taxon>
        <taxon>Epidermidibacterium</taxon>
    </lineage>
</organism>
<sequence>MTSAPEAPPDQSGEMSHKQIMAIMLGLMAGMFLAALDQTIVSTALKTIAGDFQSFDKIPWVVTSYMLFATAATPLYGKVSDIFGRRPVFLFSIGVFLIGSVLAGLSQNMTQLIIFRGVQGLGAGGLMPLAFTIISDIVPPRERGKYQGYFGAVFGLSSVIGPLLGGWFTDSINWRWCFYINIPVGIAAIFLVVKYFHVPHTKRKVKIDYVGAALLVAAVCSLLLALEFGNTDGWGSTNILTYFTIAAISTVVFIWWEMRVEEPILPLSIFKNRVVSTTTAVGFVVGFGMFGAIIYVSQYLQIIKGLTATEAGLAIIPMVAGIMLASIGTGQLISRTGKYKGYIVAGTVLLVAAMFLMGTVDENTSMVTFSVYMFVLGLGLGCCMQNLVLAGQNAASVHQLGVVTSTQTFIRQLGGTIGIAIFGTILNGTFIRQVKAPLAAAKPEIDQKVAAAQQLVDAAAAGQVPPGITPDQLEGAKALLAMPDLTAEQLQRLLADSEAIRSIGQVSGTLETGIFQSFVEAMQTVYHWALPIMAAGFLLALFIKQLPMRTGSAHAERMKELAAESAAG</sequence>
<dbReference type="InParanoid" id="A0A7L4YQN3"/>
<feature type="transmembrane region" description="Helical" evidence="8">
    <location>
        <begin position="209"/>
        <end position="227"/>
    </location>
</feature>
<dbReference type="Proteomes" id="UP000463857">
    <property type="component" value="Chromosome"/>
</dbReference>
<feature type="transmembrane region" description="Helical" evidence="8">
    <location>
        <begin position="58"/>
        <end position="76"/>
    </location>
</feature>
<name>A0A7L4YQN3_9ACTN</name>
<dbReference type="CDD" id="cd17502">
    <property type="entry name" value="MFS_Azr1_MDR_like"/>
    <property type="match status" value="1"/>
</dbReference>
<evidence type="ECO:0000256" key="4">
    <source>
        <dbReference type="ARBA" id="ARBA00022475"/>
    </source>
</evidence>
<evidence type="ECO:0000256" key="3">
    <source>
        <dbReference type="ARBA" id="ARBA00022448"/>
    </source>
</evidence>
<feature type="transmembrane region" description="Helical" evidence="8">
    <location>
        <begin position="146"/>
        <end position="166"/>
    </location>
</feature>
<dbReference type="InterPro" id="IPR004638">
    <property type="entry name" value="EmrB-like"/>
</dbReference>
<keyword evidence="5 8" id="KW-0812">Transmembrane</keyword>
<dbReference type="InterPro" id="IPR036259">
    <property type="entry name" value="MFS_trans_sf"/>
</dbReference>
<feature type="transmembrane region" description="Helical" evidence="8">
    <location>
        <begin position="302"/>
        <end position="327"/>
    </location>
</feature>
<proteinExistence type="inferred from homology"/>
<dbReference type="InterPro" id="IPR020846">
    <property type="entry name" value="MFS_dom"/>
</dbReference>
<keyword evidence="7 8" id="KW-0472">Membrane</keyword>
<dbReference type="InterPro" id="IPR011701">
    <property type="entry name" value="MFS"/>
</dbReference>
<feature type="transmembrane region" description="Helical" evidence="8">
    <location>
        <begin position="88"/>
        <end position="107"/>
    </location>
</feature>
<feature type="transmembrane region" description="Helical" evidence="8">
    <location>
        <begin position="409"/>
        <end position="431"/>
    </location>
</feature>
<protein>
    <submittedName>
        <fullName evidence="10">DHA2 family efflux MFS transporter permease subunit</fullName>
    </submittedName>
</protein>
<evidence type="ECO:0000256" key="5">
    <source>
        <dbReference type="ARBA" id="ARBA00022692"/>
    </source>
</evidence>
<evidence type="ECO:0000256" key="2">
    <source>
        <dbReference type="ARBA" id="ARBA00007520"/>
    </source>
</evidence>
<feature type="domain" description="Major facilitator superfamily (MFS) profile" evidence="9">
    <location>
        <begin position="23"/>
        <end position="469"/>
    </location>
</feature>
<dbReference type="EMBL" id="CP047156">
    <property type="protein sequence ID" value="QHC01099.1"/>
    <property type="molecule type" value="Genomic_DNA"/>
</dbReference>
<feature type="transmembrane region" description="Helical" evidence="8">
    <location>
        <begin position="239"/>
        <end position="256"/>
    </location>
</feature>
<feature type="transmembrane region" description="Helical" evidence="8">
    <location>
        <begin position="20"/>
        <end position="38"/>
    </location>
</feature>
<gene>
    <name evidence="10" type="ORF">EK0264_12895</name>
</gene>
<evidence type="ECO:0000256" key="8">
    <source>
        <dbReference type="SAM" id="Phobius"/>
    </source>
</evidence>
<dbReference type="Pfam" id="PF07690">
    <property type="entry name" value="MFS_1"/>
    <property type="match status" value="1"/>
</dbReference>
<dbReference type="Gene3D" id="1.20.1250.20">
    <property type="entry name" value="MFS general substrate transporter like domains"/>
    <property type="match status" value="1"/>
</dbReference>
<comment type="subcellular location">
    <subcellularLocation>
        <location evidence="1">Cell membrane</location>
        <topology evidence="1">Multi-pass membrane protein</topology>
    </subcellularLocation>
</comment>
<feature type="transmembrane region" description="Helical" evidence="8">
    <location>
        <begin position="113"/>
        <end position="134"/>
    </location>
</feature>
<dbReference type="FunFam" id="1.20.1720.10:FF:000004">
    <property type="entry name" value="EmrB/QacA family drug resistance transporter"/>
    <property type="match status" value="1"/>
</dbReference>
<dbReference type="PROSITE" id="PS50850">
    <property type="entry name" value="MFS"/>
    <property type="match status" value="1"/>
</dbReference>
<dbReference type="Gene3D" id="1.20.1720.10">
    <property type="entry name" value="Multidrug resistance protein D"/>
    <property type="match status" value="1"/>
</dbReference>
<keyword evidence="11" id="KW-1185">Reference proteome</keyword>
<feature type="transmembrane region" description="Helical" evidence="8">
    <location>
        <begin position="369"/>
        <end position="389"/>
    </location>
</feature>
<dbReference type="NCBIfam" id="TIGR00711">
    <property type="entry name" value="efflux_EmrB"/>
    <property type="match status" value="1"/>
</dbReference>